<name>A0ABX3Z0M6_9STAP</name>
<sequence>MRKFFRVLVILSICLIALSACGNDKSSKKKEDANKDKDVRVTLADVLNDKSERKIMLAHDKGYYESPEIIWAGTIGNGKVEAHPYTNYDGFTVGDVIDLSMDDYKKKLSEIDEEYRQYGKKPKKKIDFKPVPAKVLLLQSWDKQDKAKTVGLYHEGEFYDKDDEYELIGRGYDQVRMDVPKGWLGLAMQEEDKKQPYFLYVEAKDNESSFELDNIEKTKKKYKDVEVYKEK</sequence>
<evidence type="ECO:0000313" key="3">
    <source>
        <dbReference type="Proteomes" id="UP000195208"/>
    </source>
</evidence>
<organism evidence="2 3">
    <name type="scientific">Staphylococcus agnetis</name>
    <dbReference type="NCBI Taxonomy" id="985762"/>
    <lineage>
        <taxon>Bacteria</taxon>
        <taxon>Bacillati</taxon>
        <taxon>Bacillota</taxon>
        <taxon>Bacilli</taxon>
        <taxon>Bacillales</taxon>
        <taxon>Staphylococcaceae</taxon>
        <taxon>Staphylococcus</taxon>
    </lineage>
</organism>
<evidence type="ECO:0000256" key="1">
    <source>
        <dbReference type="SAM" id="SignalP"/>
    </source>
</evidence>
<protein>
    <recommendedName>
        <fullName evidence="4">Lipoprotein</fullName>
    </recommendedName>
</protein>
<feature type="signal peptide" evidence="1">
    <location>
        <begin position="1"/>
        <end position="22"/>
    </location>
</feature>
<dbReference type="Proteomes" id="UP000195208">
    <property type="component" value="Unassembled WGS sequence"/>
</dbReference>
<evidence type="ECO:0000313" key="2">
    <source>
        <dbReference type="EMBL" id="OTW30452.1"/>
    </source>
</evidence>
<dbReference type="EMBL" id="NEFX01000018">
    <property type="protein sequence ID" value="OTW30452.1"/>
    <property type="molecule type" value="Genomic_DNA"/>
</dbReference>
<comment type="caution">
    <text evidence="2">The sequence shown here is derived from an EMBL/GenBank/DDBJ whole genome shotgun (WGS) entry which is preliminary data.</text>
</comment>
<keyword evidence="3" id="KW-1185">Reference proteome</keyword>
<dbReference type="PROSITE" id="PS51257">
    <property type="entry name" value="PROKAR_LIPOPROTEIN"/>
    <property type="match status" value="1"/>
</dbReference>
<proteinExistence type="predicted"/>
<accession>A0ABX3Z0M6</accession>
<reference evidence="2 3" key="1">
    <citation type="submission" date="2017-04" db="EMBL/GenBank/DDBJ databases">
        <title>Staphylococcus agnetis, a potential pathogen in the broiler production.</title>
        <authorList>
            <person name="Poulsen L."/>
        </authorList>
    </citation>
    <scope>NUCLEOTIDE SEQUENCE [LARGE SCALE GENOMIC DNA]</scope>
    <source>
        <strain evidence="2 3">723_310714_2_2_spleen</strain>
    </source>
</reference>
<dbReference type="RefSeq" id="WP_085622107.1">
    <property type="nucleotide sequence ID" value="NZ_JAPTFZ010000024.1"/>
</dbReference>
<gene>
    <name evidence="2" type="ORF">B9M88_09285</name>
</gene>
<keyword evidence="1" id="KW-0732">Signal</keyword>
<evidence type="ECO:0008006" key="4">
    <source>
        <dbReference type="Google" id="ProtNLM"/>
    </source>
</evidence>
<feature type="chain" id="PRO_5045107617" description="Lipoprotein" evidence="1">
    <location>
        <begin position="23"/>
        <end position="231"/>
    </location>
</feature>